<evidence type="ECO:0000256" key="3">
    <source>
        <dbReference type="ARBA" id="ARBA00023163"/>
    </source>
</evidence>
<reference evidence="5 8" key="1">
    <citation type="submission" date="2015-09" db="EMBL/GenBank/DDBJ databases">
        <title>Draft genome sequence of Acidiplasma aeolicum DSM 18409.</title>
        <authorList>
            <person name="Hemp J."/>
        </authorList>
    </citation>
    <scope>NUCLEOTIDE SEQUENCE [LARGE SCALE GENOMIC DNA]</scope>
    <source>
        <strain evidence="5 8">V</strain>
    </source>
</reference>
<dbReference type="GO" id="GO:0003677">
    <property type="term" value="F:DNA binding"/>
    <property type="evidence" value="ECO:0007669"/>
    <property type="project" value="UniProtKB-KW"/>
</dbReference>
<dbReference type="SUPFAM" id="SSF46785">
    <property type="entry name" value="Winged helix' DNA-binding domain"/>
    <property type="match status" value="1"/>
</dbReference>
<dbReference type="OrthoDB" id="10490at2157"/>
<dbReference type="PROSITE" id="PS51118">
    <property type="entry name" value="HTH_HXLR"/>
    <property type="match status" value="1"/>
</dbReference>
<dbReference type="EMBL" id="LJCQ01000100">
    <property type="protein sequence ID" value="KPV47292.1"/>
    <property type="molecule type" value="Genomic_DNA"/>
</dbReference>
<dbReference type="Proteomes" id="UP000050320">
    <property type="component" value="Unassembled WGS sequence"/>
</dbReference>
<dbReference type="RefSeq" id="WP_048101065.1">
    <property type="nucleotide sequence ID" value="NZ_JBBYJF010000029.1"/>
</dbReference>
<keyword evidence="7" id="KW-1185">Reference proteome</keyword>
<feature type="domain" description="HTH hxlR-type" evidence="4">
    <location>
        <begin position="3"/>
        <end position="102"/>
    </location>
</feature>
<evidence type="ECO:0000313" key="8">
    <source>
        <dbReference type="Proteomes" id="UP000050515"/>
    </source>
</evidence>
<evidence type="ECO:0000259" key="4">
    <source>
        <dbReference type="PROSITE" id="PS51118"/>
    </source>
</evidence>
<evidence type="ECO:0000256" key="1">
    <source>
        <dbReference type="ARBA" id="ARBA00023015"/>
    </source>
</evidence>
<name>A0A0P9D3S1_9ARCH</name>
<keyword evidence="3" id="KW-0804">Transcription</keyword>
<dbReference type="PANTHER" id="PTHR33204:SF18">
    <property type="entry name" value="TRANSCRIPTIONAL REGULATORY PROTEIN"/>
    <property type="match status" value="1"/>
</dbReference>
<protein>
    <recommendedName>
        <fullName evidence="4">HTH hxlR-type domain-containing protein</fullName>
    </recommendedName>
</protein>
<keyword evidence="2" id="KW-0238">DNA-binding</keyword>
<dbReference type="InterPro" id="IPR036390">
    <property type="entry name" value="WH_DNA-bd_sf"/>
</dbReference>
<evidence type="ECO:0000256" key="2">
    <source>
        <dbReference type="ARBA" id="ARBA00023125"/>
    </source>
</evidence>
<dbReference type="EMBL" id="LKBG01000006">
    <property type="protein sequence ID" value="KQB36618.1"/>
    <property type="molecule type" value="Genomic_DNA"/>
</dbReference>
<dbReference type="PATRIC" id="fig|507754.4.peg.767"/>
<dbReference type="Pfam" id="PF01638">
    <property type="entry name" value="HxlR"/>
    <property type="match status" value="1"/>
</dbReference>
<organism evidence="5 8">
    <name type="scientific">Acidiplasma aeolicum</name>
    <dbReference type="NCBI Taxonomy" id="507754"/>
    <lineage>
        <taxon>Archaea</taxon>
        <taxon>Methanobacteriati</taxon>
        <taxon>Thermoplasmatota</taxon>
        <taxon>Thermoplasmata</taxon>
        <taxon>Thermoplasmatales</taxon>
        <taxon>Ferroplasmaceae</taxon>
        <taxon>Acidiplasma</taxon>
    </lineage>
</organism>
<evidence type="ECO:0000313" key="7">
    <source>
        <dbReference type="Proteomes" id="UP000050320"/>
    </source>
</evidence>
<dbReference type="PANTHER" id="PTHR33204">
    <property type="entry name" value="TRANSCRIPTIONAL REGULATOR, MARR FAMILY"/>
    <property type="match status" value="1"/>
</dbReference>
<dbReference type="AlphaFoldDB" id="A0A0P9D3S1"/>
<keyword evidence="1" id="KW-0805">Transcription regulation</keyword>
<proteinExistence type="predicted"/>
<accession>A0A0P9D3S1</accession>
<evidence type="ECO:0000313" key="6">
    <source>
        <dbReference type="EMBL" id="KQB36618.1"/>
    </source>
</evidence>
<comment type="caution">
    <text evidence="5">The sequence shown here is derived from an EMBL/GenBank/DDBJ whole genome shotgun (WGS) entry which is preliminary data.</text>
</comment>
<dbReference type="Gene3D" id="1.10.10.10">
    <property type="entry name" value="Winged helix-like DNA-binding domain superfamily/Winged helix DNA-binding domain"/>
    <property type="match status" value="1"/>
</dbReference>
<reference evidence="6 7" key="2">
    <citation type="submission" date="2015-09" db="EMBL/GenBank/DDBJ databases">
        <title>Heavy metals and arsenic resistance mechanisms in polyextremophilic archaea of the family Ferroplasmaceae.</title>
        <authorList>
            <person name="Bulaev A.G."/>
            <person name="Kanygina A.V."/>
        </authorList>
    </citation>
    <scope>NUCLEOTIDE SEQUENCE [LARGE SCALE GENOMIC DNA]</scope>
    <source>
        <strain evidence="6 7">VT</strain>
    </source>
</reference>
<dbReference type="GeneID" id="84222669"/>
<evidence type="ECO:0000313" key="5">
    <source>
        <dbReference type="EMBL" id="KPV47292.1"/>
    </source>
</evidence>
<gene>
    <name evidence="6" type="ORF">AOG54_07170</name>
    <name evidence="5" type="ORF">SE19_01680</name>
</gene>
<dbReference type="InterPro" id="IPR036388">
    <property type="entry name" value="WH-like_DNA-bd_sf"/>
</dbReference>
<dbReference type="InterPro" id="IPR002577">
    <property type="entry name" value="HTH_HxlR"/>
</dbReference>
<dbReference type="Proteomes" id="UP000050515">
    <property type="component" value="Unassembled WGS sequence"/>
</dbReference>
<sequence>MESDKRFQELINQINGKWDLIIVNMLKTGEFHFNELLKNINGITPKALSDSLKKLLAHGIIQKDIKNINPVNIVYKLTEKGNALINPINSLVNWQIQCDKKR</sequence>